<dbReference type="EMBL" id="JBHUER010000008">
    <property type="protein sequence ID" value="MFD1703620.1"/>
    <property type="molecule type" value="Genomic_DNA"/>
</dbReference>
<dbReference type="InterPro" id="IPR038330">
    <property type="entry name" value="TspO/MBR-related_sf"/>
</dbReference>
<comment type="similarity">
    <text evidence="2">Belongs to the TspO/BZRP family.</text>
</comment>
<dbReference type="Pfam" id="PF03073">
    <property type="entry name" value="TspO_MBR"/>
    <property type="match status" value="1"/>
</dbReference>
<evidence type="ECO:0000256" key="2">
    <source>
        <dbReference type="ARBA" id="ARBA00007524"/>
    </source>
</evidence>
<keyword evidence="5 6" id="KW-0472">Membrane</keyword>
<feature type="transmembrane region" description="Helical" evidence="6">
    <location>
        <begin position="118"/>
        <end position="136"/>
    </location>
</feature>
<organism evidence="7 8">
    <name type="scientific">Methylopila henanensis</name>
    <dbReference type="NCBI Taxonomy" id="873516"/>
    <lineage>
        <taxon>Bacteria</taxon>
        <taxon>Pseudomonadati</taxon>
        <taxon>Pseudomonadota</taxon>
        <taxon>Alphaproteobacteria</taxon>
        <taxon>Hyphomicrobiales</taxon>
        <taxon>Methylopilaceae</taxon>
        <taxon>Methylopila</taxon>
    </lineage>
</organism>
<evidence type="ECO:0000256" key="3">
    <source>
        <dbReference type="ARBA" id="ARBA00022692"/>
    </source>
</evidence>
<dbReference type="PIRSF" id="PIRSF005859">
    <property type="entry name" value="PBR"/>
    <property type="match status" value="1"/>
</dbReference>
<comment type="subcellular location">
    <subcellularLocation>
        <location evidence="1">Membrane</location>
        <topology evidence="1">Multi-pass membrane protein</topology>
    </subcellularLocation>
</comment>
<dbReference type="InterPro" id="IPR004307">
    <property type="entry name" value="TspO_MBR"/>
</dbReference>
<dbReference type="PANTHER" id="PTHR10057">
    <property type="entry name" value="PERIPHERAL-TYPE BENZODIAZEPINE RECEPTOR"/>
    <property type="match status" value="1"/>
</dbReference>
<dbReference type="CDD" id="cd15904">
    <property type="entry name" value="TSPO_MBR"/>
    <property type="match status" value="1"/>
</dbReference>
<dbReference type="PANTHER" id="PTHR10057:SF0">
    <property type="entry name" value="TRANSLOCATOR PROTEIN"/>
    <property type="match status" value="1"/>
</dbReference>
<proteinExistence type="inferred from homology"/>
<keyword evidence="4 6" id="KW-1133">Transmembrane helix</keyword>
<dbReference type="RefSeq" id="WP_378799718.1">
    <property type="nucleotide sequence ID" value="NZ_JBHUER010000008.1"/>
</dbReference>
<gene>
    <name evidence="7" type="ORF">ACFSCV_11470</name>
</gene>
<accession>A0ABW4K685</accession>
<feature type="transmembrane region" description="Helical" evidence="6">
    <location>
        <begin position="94"/>
        <end position="112"/>
    </location>
</feature>
<sequence length="171" mass="17796">MIDSARPAGTGPGRTSLPSLLILAAALALSLAASLLGSAATTPNLPWYAGLAKPPFNPPNAAFPIAWTILYALMAVALWRVATAAAGPDRRRALVAYGAQYVLNVAWSFAFFAAQSPALGLAVIGALLLAIAWTIARFRRVDRLAAALLWPYLAWVGFAAALNAAILALNS</sequence>
<evidence type="ECO:0000256" key="5">
    <source>
        <dbReference type="ARBA" id="ARBA00023136"/>
    </source>
</evidence>
<evidence type="ECO:0000256" key="1">
    <source>
        <dbReference type="ARBA" id="ARBA00004141"/>
    </source>
</evidence>
<keyword evidence="8" id="KW-1185">Reference proteome</keyword>
<reference evidence="8" key="1">
    <citation type="journal article" date="2019" name="Int. J. Syst. Evol. Microbiol.">
        <title>The Global Catalogue of Microorganisms (GCM) 10K type strain sequencing project: providing services to taxonomists for standard genome sequencing and annotation.</title>
        <authorList>
            <consortium name="The Broad Institute Genomics Platform"/>
            <consortium name="The Broad Institute Genome Sequencing Center for Infectious Disease"/>
            <person name="Wu L."/>
            <person name="Ma J."/>
        </authorList>
    </citation>
    <scope>NUCLEOTIDE SEQUENCE [LARGE SCALE GENOMIC DNA]</scope>
    <source>
        <strain evidence="8">KCTC 23707</strain>
    </source>
</reference>
<comment type="caution">
    <text evidence="7">The sequence shown here is derived from an EMBL/GenBank/DDBJ whole genome shotgun (WGS) entry which is preliminary data.</text>
</comment>
<name>A0ABW4K685_9HYPH</name>
<feature type="transmembrane region" description="Helical" evidence="6">
    <location>
        <begin position="63"/>
        <end position="82"/>
    </location>
</feature>
<evidence type="ECO:0000313" key="7">
    <source>
        <dbReference type="EMBL" id="MFD1703620.1"/>
    </source>
</evidence>
<protein>
    <submittedName>
        <fullName evidence="7">TspO/MBR family protein</fullName>
    </submittedName>
</protein>
<evidence type="ECO:0000256" key="6">
    <source>
        <dbReference type="SAM" id="Phobius"/>
    </source>
</evidence>
<keyword evidence="3 6" id="KW-0812">Transmembrane</keyword>
<evidence type="ECO:0000313" key="8">
    <source>
        <dbReference type="Proteomes" id="UP001597308"/>
    </source>
</evidence>
<feature type="transmembrane region" description="Helical" evidence="6">
    <location>
        <begin position="148"/>
        <end position="169"/>
    </location>
</feature>
<dbReference type="Gene3D" id="1.20.1260.100">
    <property type="entry name" value="TspO/MBR protein"/>
    <property type="match status" value="1"/>
</dbReference>
<dbReference type="Proteomes" id="UP001597308">
    <property type="component" value="Unassembled WGS sequence"/>
</dbReference>
<evidence type="ECO:0000256" key="4">
    <source>
        <dbReference type="ARBA" id="ARBA00022989"/>
    </source>
</evidence>